<dbReference type="InterPro" id="IPR040255">
    <property type="entry name" value="Non-specific_endonuclease"/>
</dbReference>
<keyword evidence="5" id="KW-0378">Hydrolase</keyword>
<evidence type="ECO:0000313" key="6">
    <source>
        <dbReference type="Proteomes" id="UP000239485"/>
    </source>
</evidence>
<feature type="domain" description="ENPP1-3/EXOG-like endonuclease/phosphodiesterase" evidence="3">
    <location>
        <begin position="62"/>
        <end position="280"/>
    </location>
</feature>
<dbReference type="SUPFAM" id="SSF54060">
    <property type="entry name" value="His-Me finger endonucleases"/>
    <property type="match status" value="1"/>
</dbReference>
<feature type="active site" description="Proton acceptor" evidence="1">
    <location>
        <position position="124"/>
    </location>
</feature>
<evidence type="ECO:0000256" key="2">
    <source>
        <dbReference type="PIRSR" id="PIRSR640255-2"/>
    </source>
</evidence>
<dbReference type="Pfam" id="PF01223">
    <property type="entry name" value="Endonuclease_NS"/>
    <property type="match status" value="1"/>
</dbReference>
<dbReference type="CDD" id="cd00091">
    <property type="entry name" value="NUC"/>
    <property type="match status" value="1"/>
</dbReference>
<dbReference type="EMBL" id="PTJD01000004">
    <property type="protein sequence ID" value="PPK97436.1"/>
    <property type="molecule type" value="Genomic_DNA"/>
</dbReference>
<evidence type="ECO:0000259" key="3">
    <source>
        <dbReference type="SMART" id="SM00477"/>
    </source>
</evidence>
<dbReference type="Gene3D" id="3.40.570.10">
    <property type="entry name" value="Extracellular Endonuclease, subunit A"/>
    <property type="match status" value="1"/>
</dbReference>
<dbReference type="InterPro" id="IPR020821">
    <property type="entry name" value="ENPP1-3/EXOG-like_nuc-like"/>
</dbReference>
<dbReference type="InterPro" id="IPR044925">
    <property type="entry name" value="His-Me_finger_sf"/>
</dbReference>
<proteinExistence type="predicted"/>
<evidence type="ECO:0000256" key="1">
    <source>
        <dbReference type="PIRSR" id="PIRSR640255-1"/>
    </source>
</evidence>
<accession>A0A2S6ITQ4</accession>
<dbReference type="PANTHER" id="PTHR13966">
    <property type="entry name" value="ENDONUCLEASE RELATED"/>
    <property type="match status" value="1"/>
</dbReference>
<feature type="binding site" evidence="2">
    <location>
        <position position="160"/>
    </location>
    <ligand>
        <name>Mg(2+)</name>
        <dbReference type="ChEBI" id="CHEBI:18420"/>
        <note>catalytic</note>
    </ligand>
</feature>
<gene>
    <name evidence="5" type="ORF">CLV92_104257</name>
</gene>
<dbReference type="SMART" id="SM00892">
    <property type="entry name" value="Endonuclease_NS"/>
    <property type="match status" value="1"/>
</dbReference>
<keyword evidence="6" id="KW-1185">Reference proteome</keyword>
<dbReference type="InterPro" id="IPR044929">
    <property type="entry name" value="DNA/RNA_non-sp_Endonuclease_sf"/>
</dbReference>
<reference evidence="5 6" key="1">
    <citation type="submission" date="2018-02" db="EMBL/GenBank/DDBJ databases">
        <title>Genomic Encyclopedia of Archaeal and Bacterial Type Strains, Phase II (KMG-II): from individual species to whole genera.</title>
        <authorList>
            <person name="Goeker M."/>
        </authorList>
    </citation>
    <scope>NUCLEOTIDE SEQUENCE [LARGE SCALE GENOMIC DNA]</scope>
    <source>
        <strain evidence="5 6">DSM 22857</strain>
    </source>
</reference>
<dbReference type="PANTHER" id="PTHR13966:SF5">
    <property type="entry name" value="ENDONUCLEASE G, MITOCHONDRIAL"/>
    <property type="match status" value="1"/>
</dbReference>
<comment type="caution">
    <text evidence="5">The sequence shown here is derived from an EMBL/GenBank/DDBJ whole genome shotgun (WGS) entry which is preliminary data.</text>
</comment>
<keyword evidence="2" id="KW-0479">Metal-binding</keyword>
<dbReference type="SMART" id="SM00477">
    <property type="entry name" value="NUC"/>
    <property type="match status" value="1"/>
</dbReference>
<dbReference type="Proteomes" id="UP000239485">
    <property type="component" value="Unassembled WGS sequence"/>
</dbReference>
<evidence type="ECO:0000313" key="5">
    <source>
        <dbReference type="EMBL" id="PPK97436.1"/>
    </source>
</evidence>
<name>A0A2S6ITQ4_9ACTN</name>
<feature type="domain" description="DNA/RNA non-specific endonuclease/pyrophosphatase/phosphodiesterase" evidence="4">
    <location>
        <begin position="61"/>
        <end position="280"/>
    </location>
</feature>
<dbReference type="RefSeq" id="WP_245886551.1">
    <property type="nucleotide sequence ID" value="NZ_PTJD01000004.1"/>
</dbReference>
<dbReference type="GO" id="GO:0003676">
    <property type="term" value="F:nucleic acid binding"/>
    <property type="evidence" value="ECO:0007669"/>
    <property type="project" value="InterPro"/>
</dbReference>
<evidence type="ECO:0000259" key="4">
    <source>
        <dbReference type="SMART" id="SM00892"/>
    </source>
</evidence>
<dbReference type="GO" id="GO:0004519">
    <property type="term" value="F:endonuclease activity"/>
    <property type="evidence" value="ECO:0007669"/>
    <property type="project" value="UniProtKB-KW"/>
</dbReference>
<keyword evidence="5" id="KW-0255">Endonuclease</keyword>
<protein>
    <submittedName>
        <fullName evidence="5">Endonuclease G</fullName>
    </submittedName>
</protein>
<dbReference type="GO" id="GO:0046872">
    <property type="term" value="F:metal ion binding"/>
    <property type="evidence" value="ECO:0007669"/>
    <property type="project" value="UniProtKB-KW"/>
</dbReference>
<organism evidence="5 6">
    <name type="scientific">Kineococcus xinjiangensis</name>
    <dbReference type="NCBI Taxonomy" id="512762"/>
    <lineage>
        <taxon>Bacteria</taxon>
        <taxon>Bacillati</taxon>
        <taxon>Actinomycetota</taxon>
        <taxon>Actinomycetes</taxon>
        <taxon>Kineosporiales</taxon>
        <taxon>Kineosporiaceae</taxon>
        <taxon>Kineococcus</taxon>
    </lineage>
</organism>
<sequence length="307" mass="33742">MSEAMPWTSAGPAAERLAVHRDDVELRGRTGFDPRFLAPGPLLPVPLPVPGPHAPPVVVLPYTHFTVVLRPDRRLAVATVAAVDGARLRDVDRAGSQWWLDPRVPQEQQTGPEVYARNDLDRGHLVRRRDPVWGTPEEAAQANSDTFCYTNAAPQHAGFNQSEELWLGLEDHVLQYAQTYDQRLAVVTGPVFADDDPVYRGVALPRRFYKVVAHLRAGRTVELAASAFLLDQSAMVERFGARAERAGRVPDLEPYRTFQVPVRDVALLTGLDLGPLPAADRLPAVAARAAGVPAGWRRVSAPDDVVW</sequence>
<dbReference type="AlphaFoldDB" id="A0A2S6ITQ4"/>
<dbReference type="GO" id="GO:0016787">
    <property type="term" value="F:hydrolase activity"/>
    <property type="evidence" value="ECO:0007669"/>
    <property type="project" value="InterPro"/>
</dbReference>
<keyword evidence="5" id="KW-0540">Nuclease</keyword>
<dbReference type="InterPro" id="IPR001604">
    <property type="entry name" value="Endo_G_ENPP1-like_dom"/>
</dbReference>